<evidence type="ECO:0000256" key="6">
    <source>
        <dbReference type="ARBA" id="ARBA00022729"/>
    </source>
</evidence>
<dbReference type="Gene3D" id="1.10.510.10">
    <property type="entry name" value="Transferase(Phosphotransferase) domain 1"/>
    <property type="match status" value="1"/>
</dbReference>
<comment type="subcellular location">
    <subcellularLocation>
        <location evidence="1">Membrane</location>
        <topology evidence="1">Single-pass type I membrane protein</topology>
    </subcellularLocation>
</comment>
<keyword evidence="9" id="KW-0418">Kinase</keyword>
<dbReference type="PROSITE" id="PS00107">
    <property type="entry name" value="PROTEIN_KINASE_ATP"/>
    <property type="match status" value="1"/>
</dbReference>
<dbReference type="SUPFAM" id="SSF56112">
    <property type="entry name" value="Protein kinase-like (PK-like)"/>
    <property type="match status" value="1"/>
</dbReference>
<proteinExistence type="inferred from homology"/>
<comment type="caution">
    <text evidence="18">The sequence shown here is derived from an EMBL/GenBank/DDBJ whole genome shotgun (WGS) entry which is preliminary data.</text>
</comment>
<evidence type="ECO:0000256" key="2">
    <source>
        <dbReference type="ARBA" id="ARBA00008536"/>
    </source>
</evidence>
<accession>A0ABR1ZWD5</accession>
<dbReference type="CDD" id="cd06899">
    <property type="entry name" value="lectin_legume_LecRK_Arcelin_ConA"/>
    <property type="match status" value="1"/>
</dbReference>
<keyword evidence="8 14" id="KW-0547">Nucleotide-binding</keyword>
<name>A0ABR1ZWD5_9ROSI</name>
<feature type="signal peptide" evidence="16">
    <location>
        <begin position="1"/>
        <end position="20"/>
    </location>
</feature>
<dbReference type="InterPro" id="IPR050528">
    <property type="entry name" value="L-type_Lectin-RKs"/>
</dbReference>
<gene>
    <name evidence="18" type="ORF">V6N11_031091</name>
</gene>
<evidence type="ECO:0000256" key="8">
    <source>
        <dbReference type="ARBA" id="ARBA00022741"/>
    </source>
</evidence>
<evidence type="ECO:0000256" key="3">
    <source>
        <dbReference type="ARBA" id="ARBA00010217"/>
    </source>
</evidence>
<keyword evidence="10 14" id="KW-0067">ATP-binding</keyword>
<evidence type="ECO:0000313" key="18">
    <source>
        <dbReference type="EMBL" id="KAK8485071.1"/>
    </source>
</evidence>
<dbReference type="InterPro" id="IPR001220">
    <property type="entry name" value="Legume_lectin_dom"/>
</dbReference>
<dbReference type="Pfam" id="PF00069">
    <property type="entry name" value="Pkinase"/>
    <property type="match status" value="1"/>
</dbReference>
<evidence type="ECO:0000256" key="1">
    <source>
        <dbReference type="ARBA" id="ARBA00004479"/>
    </source>
</evidence>
<feature type="domain" description="Protein kinase" evidence="17">
    <location>
        <begin position="348"/>
        <end position="624"/>
    </location>
</feature>
<comment type="similarity">
    <text evidence="3">In the C-terminal section; belongs to the protein kinase superfamily. Ser/Thr protein kinase family.</text>
</comment>
<dbReference type="SMART" id="SM00220">
    <property type="entry name" value="S_TKc"/>
    <property type="match status" value="1"/>
</dbReference>
<sequence length="675" mass="74905">MAAKLSILVSMVAICSIAYAENQNQFTYNGFNGASLHLDGVAKIHPNGLLQLTNTSYQQIGRAFFPMPITFNTSSLSNDTDSLLFSSTFVFAIVPEFPELGGHGITFIISPSMEFEGAVASQYLGLFNTTTNGLPTNHVFAVELDTIKSPEFNDIDGNHVGIDVNSLQSYASATASFYSDREGDNKTLKLISGKPIQLWVDYDEKDMLLNVTVAPLGTRKPWLPLLSARLDLSKTLVESMYVGFSASTGSMASDQYILGWSFNKSGQLQDLDYTKLPPPPLPRRRSRSKPDFRIVIPLVITSLLVMTLIGAAYKMWMKKYEEVREEWEQEYGPQRFSYRDLYKATNGFKGKEVLGIGGFGEVYKGILPSSNEQVAVKRVSHSSKQGMKEFIAEIASMGRLRHRNLVQLLGYCRRQGELLLVYDFMANGSLDKFLFTNEKTNLNWSQRVQILKGVASALVYLHEEWDQVVIHRDIKASNILLDAQLNGRLGDFGLAKFYDHGANPQTTRLVGTIGYIAPELARTGKPTTSSDLFAFGNLMLEIACGRRPFEPGRPPEEMILVDWVLEFWKSGMIVETSDPRLEGEYVGEEMELILKLGLLCANPAAATRPSMRAVVQYLDGNVMLPKIYLDDSTQSLIGVGLPNQKSQDDTSYPVSGDNISINSLSTSDSILSHGR</sequence>
<evidence type="ECO:0000256" key="13">
    <source>
        <dbReference type="ARBA" id="ARBA00023170"/>
    </source>
</evidence>
<dbReference type="InterPro" id="IPR000719">
    <property type="entry name" value="Prot_kinase_dom"/>
</dbReference>
<dbReference type="InterPro" id="IPR017441">
    <property type="entry name" value="Protein_kinase_ATP_BS"/>
</dbReference>
<keyword evidence="5 15" id="KW-0812">Transmembrane</keyword>
<evidence type="ECO:0000259" key="17">
    <source>
        <dbReference type="PROSITE" id="PS50011"/>
    </source>
</evidence>
<dbReference type="InterPro" id="IPR008271">
    <property type="entry name" value="Ser/Thr_kinase_AS"/>
</dbReference>
<organism evidence="18 19">
    <name type="scientific">Hibiscus sabdariffa</name>
    <name type="common">roselle</name>
    <dbReference type="NCBI Taxonomy" id="183260"/>
    <lineage>
        <taxon>Eukaryota</taxon>
        <taxon>Viridiplantae</taxon>
        <taxon>Streptophyta</taxon>
        <taxon>Embryophyta</taxon>
        <taxon>Tracheophyta</taxon>
        <taxon>Spermatophyta</taxon>
        <taxon>Magnoliopsida</taxon>
        <taxon>eudicotyledons</taxon>
        <taxon>Gunneridae</taxon>
        <taxon>Pentapetalae</taxon>
        <taxon>rosids</taxon>
        <taxon>malvids</taxon>
        <taxon>Malvales</taxon>
        <taxon>Malvaceae</taxon>
        <taxon>Malvoideae</taxon>
        <taxon>Hibiscus</taxon>
    </lineage>
</organism>
<keyword evidence="13" id="KW-0675">Receptor</keyword>
<keyword evidence="12 15" id="KW-0472">Membrane</keyword>
<dbReference type="Gene3D" id="2.60.120.200">
    <property type="match status" value="1"/>
</dbReference>
<dbReference type="Proteomes" id="UP001396334">
    <property type="component" value="Unassembled WGS sequence"/>
</dbReference>
<keyword evidence="7" id="KW-0430">Lectin</keyword>
<dbReference type="PROSITE" id="PS00108">
    <property type="entry name" value="PROTEIN_KINASE_ST"/>
    <property type="match status" value="1"/>
</dbReference>
<evidence type="ECO:0000256" key="14">
    <source>
        <dbReference type="PROSITE-ProRule" id="PRU10141"/>
    </source>
</evidence>
<evidence type="ECO:0000256" key="11">
    <source>
        <dbReference type="ARBA" id="ARBA00022989"/>
    </source>
</evidence>
<evidence type="ECO:0000256" key="15">
    <source>
        <dbReference type="SAM" id="Phobius"/>
    </source>
</evidence>
<dbReference type="Pfam" id="PF00139">
    <property type="entry name" value="Lectin_legB"/>
    <property type="match status" value="1"/>
</dbReference>
<feature type="transmembrane region" description="Helical" evidence="15">
    <location>
        <begin position="294"/>
        <end position="313"/>
    </location>
</feature>
<evidence type="ECO:0000256" key="16">
    <source>
        <dbReference type="SAM" id="SignalP"/>
    </source>
</evidence>
<feature type="chain" id="PRO_5045830590" description="Protein kinase domain-containing protein" evidence="16">
    <location>
        <begin position="21"/>
        <end position="675"/>
    </location>
</feature>
<evidence type="ECO:0000256" key="7">
    <source>
        <dbReference type="ARBA" id="ARBA00022734"/>
    </source>
</evidence>
<reference evidence="18 19" key="1">
    <citation type="journal article" date="2024" name="G3 (Bethesda)">
        <title>Genome assembly of Hibiscus sabdariffa L. provides insights into metabolisms of medicinal natural products.</title>
        <authorList>
            <person name="Kim T."/>
        </authorList>
    </citation>
    <scope>NUCLEOTIDE SEQUENCE [LARGE SCALE GENOMIC DNA]</scope>
    <source>
        <strain evidence="18">TK-2024</strain>
        <tissue evidence="18">Old leaves</tissue>
    </source>
</reference>
<dbReference type="SUPFAM" id="SSF49899">
    <property type="entry name" value="Concanavalin A-like lectins/glucanases"/>
    <property type="match status" value="1"/>
</dbReference>
<keyword evidence="6 16" id="KW-0732">Signal</keyword>
<evidence type="ECO:0000256" key="9">
    <source>
        <dbReference type="ARBA" id="ARBA00022777"/>
    </source>
</evidence>
<comment type="similarity">
    <text evidence="2">In the N-terminal section; belongs to the leguminous lectin family.</text>
</comment>
<evidence type="ECO:0000256" key="4">
    <source>
        <dbReference type="ARBA" id="ARBA00022679"/>
    </source>
</evidence>
<dbReference type="PROSITE" id="PS50011">
    <property type="entry name" value="PROTEIN_KINASE_DOM"/>
    <property type="match status" value="1"/>
</dbReference>
<dbReference type="EMBL" id="JBBPBN010000521">
    <property type="protein sequence ID" value="KAK8485071.1"/>
    <property type="molecule type" value="Genomic_DNA"/>
</dbReference>
<evidence type="ECO:0000256" key="10">
    <source>
        <dbReference type="ARBA" id="ARBA00022840"/>
    </source>
</evidence>
<evidence type="ECO:0000313" key="19">
    <source>
        <dbReference type="Proteomes" id="UP001396334"/>
    </source>
</evidence>
<evidence type="ECO:0000256" key="5">
    <source>
        <dbReference type="ARBA" id="ARBA00022692"/>
    </source>
</evidence>
<dbReference type="Gene3D" id="3.30.200.20">
    <property type="entry name" value="Phosphorylase Kinase, domain 1"/>
    <property type="match status" value="1"/>
</dbReference>
<dbReference type="CDD" id="cd14066">
    <property type="entry name" value="STKc_IRAK"/>
    <property type="match status" value="1"/>
</dbReference>
<keyword evidence="19" id="KW-1185">Reference proteome</keyword>
<evidence type="ECO:0000256" key="12">
    <source>
        <dbReference type="ARBA" id="ARBA00023136"/>
    </source>
</evidence>
<keyword evidence="4" id="KW-0808">Transferase</keyword>
<dbReference type="InterPro" id="IPR013320">
    <property type="entry name" value="ConA-like_dom_sf"/>
</dbReference>
<keyword evidence="11 15" id="KW-1133">Transmembrane helix</keyword>
<protein>
    <recommendedName>
        <fullName evidence="17">Protein kinase domain-containing protein</fullName>
    </recommendedName>
</protein>
<feature type="binding site" evidence="14">
    <location>
        <position position="377"/>
    </location>
    <ligand>
        <name>ATP</name>
        <dbReference type="ChEBI" id="CHEBI:30616"/>
    </ligand>
</feature>
<dbReference type="InterPro" id="IPR011009">
    <property type="entry name" value="Kinase-like_dom_sf"/>
</dbReference>
<dbReference type="PANTHER" id="PTHR27007">
    <property type="match status" value="1"/>
</dbReference>